<feature type="transmembrane region" description="Helical" evidence="2">
    <location>
        <begin position="349"/>
        <end position="366"/>
    </location>
</feature>
<feature type="transmembrane region" description="Helical" evidence="2">
    <location>
        <begin position="49"/>
        <end position="72"/>
    </location>
</feature>
<feature type="transmembrane region" description="Helical" evidence="2">
    <location>
        <begin position="116"/>
        <end position="134"/>
    </location>
</feature>
<feature type="transmembrane region" description="Helical" evidence="2">
    <location>
        <begin position="17"/>
        <end position="37"/>
    </location>
</feature>
<feature type="transmembrane region" description="Helical" evidence="2">
    <location>
        <begin position="220"/>
        <end position="244"/>
    </location>
</feature>
<sequence length="425" mass="44218">MTASEGTMSPPKPKNRLVGIDAARGLALIGLMAVHLYPSAVGDTSDPTLAWTLFGGDSAALFALLAGVGLALSSGGRTQHRGRQMNADRVGVAVRAVMIGIVALAIAAIMPADPPAYGILLYYSAFFLLAIPFLHFGIGTLFLSAAAFAVVSPILIQQLYPVLPGSSLYNHTLVTLFTEPAGVASELLITGSYPALSFMPFILVGLGLGRLNLRSTRIQAIIAGAGAALAVLANLASSLLLHAVGGYEALLETPDMTRDSLDEALMFGPSILPDTSGWWLAIATPHSGATLAIASSLGMALLVLALFLLIGAKAGRWLAPLAAMGAMTLTLYSAHLLALAPEVHYDEPTAWFVVHLVVAATFAWIWRRSVGQGPLELIVTRAVRGARLVVIEGTPDTAPTTTTNGTARGTPDGITREPRNGPSST</sequence>
<evidence type="ECO:0000313" key="4">
    <source>
        <dbReference type="EMBL" id="MFC4429604.1"/>
    </source>
</evidence>
<name>A0ABV8XVI0_9MICC</name>
<evidence type="ECO:0000259" key="3">
    <source>
        <dbReference type="Pfam" id="PF07786"/>
    </source>
</evidence>
<keyword evidence="5" id="KW-1185">Reference proteome</keyword>
<keyword evidence="2" id="KW-0812">Transmembrane</keyword>
<dbReference type="Proteomes" id="UP001595965">
    <property type="component" value="Unassembled WGS sequence"/>
</dbReference>
<feature type="region of interest" description="Disordered" evidence="1">
    <location>
        <begin position="394"/>
        <end position="425"/>
    </location>
</feature>
<dbReference type="InterPro" id="IPR012429">
    <property type="entry name" value="HGSNAT_cat"/>
</dbReference>
<feature type="domain" description="Heparan-alpha-glucosaminide N-acetyltransferase catalytic" evidence="3">
    <location>
        <begin position="16"/>
        <end position="232"/>
    </location>
</feature>
<gene>
    <name evidence="4" type="ORF">ACFO0K_07910</name>
</gene>
<feature type="transmembrane region" description="Helical" evidence="2">
    <location>
        <begin position="187"/>
        <end position="208"/>
    </location>
</feature>
<dbReference type="EMBL" id="JBHSEN010000001">
    <property type="protein sequence ID" value="MFC4429604.1"/>
    <property type="molecule type" value="Genomic_DNA"/>
</dbReference>
<accession>A0ABV8XVI0</accession>
<feature type="transmembrane region" description="Helical" evidence="2">
    <location>
        <begin position="317"/>
        <end position="337"/>
    </location>
</feature>
<evidence type="ECO:0000256" key="2">
    <source>
        <dbReference type="SAM" id="Phobius"/>
    </source>
</evidence>
<comment type="caution">
    <text evidence="4">The sequence shown here is derived from an EMBL/GenBank/DDBJ whole genome shotgun (WGS) entry which is preliminary data.</text>
</comment>
<feature type="transmembrane region" description="Helical" evidence="2">
    <location>
        <begin position="92"/>
        <end position="110"/>
    </location>
</feature>
<evidence type="ECO:0000313" key="5">
    <source>
        <dbReference type="Proteomes" id="UP001595965"/>
    </source>
</evidence>
<dbReference type="RefSeq" id="WP_344228089.1">
    <property type="nucleotide sequence ID" value="NZ_BAAALH010000002.1"/>
</dbReference>
<feature type="transmembrane region" description="Helical" evidence="2">
    <location>
        <begin position="288"/>
        <end position="310"/>
    </location>
</feature>
<keyword evidence="2" id="KW-0472">Membrane</keyword>
<feature type="compositionally biased region" description="Low complexity" evidence="1">
    <location>
        <begin position="394"/>
        <end position="412"/>
    </location>
</feature>
<protein>
    <submittedName>
        <fullName evidence="4">Heparan-alpha-glucosaminide N-acetyltransferase domain-containing protein</fullName>
    </submittedName>
</protein>
<evidence type="ECO:0000256" key="1">
    <source>
        <dbReference type="SAM" id="MobiDB-lite"/>
    </source>
</evidence>
<keyword evidence="2" id="KW-1133">Transmembrane helix</keyword>
<organism evidence="4 5">
    <name type="scientific">Citricoccus alkalitolerans</name>
    <dbReference type="NCBI Taxonomy" id="246603"/>
    <lineage>
        <taxon>Bacteria</taxon>
        <taxon>Bacillati</taxon>
        <taxon>Actinomycetota</taxon>
        <taxon>Actinomycetes</taxon>
        <taxon>Micrococcales</taxon>
        <taxon>Micrococcaceae</taxon>
        <taxon>Citricoccus</taxon>
    </lineage>
</organism>
<dbReference type="Pfam" id="PF07786">
    <property type="entry name" value="HGSNAT_cat"/>
    <property type="match status" value="1"/>
</dbReference>
<feature type="transmembrane region" description="Helical" evidence="2">
    <location>
        <begin position="141"/>
        <end position="160"/>
    </location>
</feature>
<proteinExistence type="predicted"/>
<reference evidence="5" key="1">
    <citation type="journal article" date="2019" name="Int. J. Syst. Evol. Microbiol.">
        <title>The Global Catalogue of Microorganisms (GCM) 10K type strain sequencing project: providing services to taxonomists for standard genome sequencing and annotation.</title>
        <authorList>
            <consortium name="The Broad Institute Genomics Platform"/>
            <consortium name="The Broad Institute Genome Sequencing Center for Infectious Disease"/>
            <person name="Wu L."/>
            <person name="Ma J."/>
        </authorList>
    </citation>
    <scope>NUCLEOTIDE SEQUENCE [LARGE SCALE GENOMIC DNA]</scope>
    <source>
        <strain evidence="5">CGMCC 1.12125</strain>
    </source>
</reference>